<evidence type="ECO:0000259" key="16">
    <source>
        <dbReference type="Pfam" id="PF07715"/>
    </source>
</evidence>
<evidence type="ECO:0000256" key="11">
    <source>
        <dbReference type="PROSITE-ProRule" id="PRU01360"/>
    </source>
</evidence>
<evidence type="ECO:0000256" key="8">
    <source>
        <dbReference type="ARBA" id="ARBA00023077"/>
    </source>
</evidence>
<dbReference type="InterPro" id="IPR036942">
    <property type="entry name" value="Beta-barrel_TonB_sf"/>
</dbReference>
<keyword evidence="9 11" id="KW-0472">Membrane</keyword>
<name>A0A062TZ71_9PROT</name>
<evidence type="ECO:0008006" key="19">
    <source>
        <dbReference type="Google" id="ProtNLM"/>
    </source>
</evidence>
<dbReference type="Gene3D" id="2.40.170.20">
    <property type="entry name" value="TonB-dependent receptor, beta-barrel domain"/>
    <property type="match status" value="1"/>
</dbReference>
<comment type="caution">
    <text evidence="17">The sequence shown here is derived from an EMBL/GenBank/DDBJ whole genome shotgun (WGS) entry which is preliminary data.</text>
</comment>
<dbReference type="RefSeq" id="WP_034797744.1">
    <property type="nucleotide sequence ID" value="NZ_AWFF01000054.1"/>
</dbReference>
<organism evidence="17 18">
    <name type="scientific">Hyphomonas beringensis</name>
    <dbReference type="NCBI Taxonomy" id="1280946"/>
    <lineage>
        <taxon>Bacteria</taxon>
        <taxon>Pseudomonadati</taxon>
        <taxon>Pseudomonadota</taxon>
        <taxon>Alphaproteobacteria</taxon>
        <taxon>Hyphomonadales</taxon>
        <taxon>Hyphomonadaceae</taxon>
        <taxon>Hyphomonas</taxon>
    </lineage>
</organism>
<keyword evidence="6" id="KW-0408">Iron</keyword>
<comment type="subcellular location">
    <subcellularLocation>
        <location evidence="1 11">Cell outer membrane</location>
        <topology evidence="1 11">Multi-pass membrane protein</topology>
    </subcellularLocation>
</comment>
<dbReference type="GO" id="GO:0006826">
    <property type="term" value="P:iron ion transport"/>
    <property type="evidence" value="ECO:0007669"/>
    <property type="project" value="UniProtKB-KW"/>
</dbReference>
<evidence type="ECO:0000256" key="10">
    <source>
        <dbReference type="ARBA" id="ARBA00023237"/>
    </source>
</evidence>
<reference evidence="17 18" key="1">
    <citation type="journal article" date="2014" name="Antonie Van Leeuwenhoek">
        <title>Hyphomonas beringensis sp. nov. and Hyphomonas chukchiensis sp. nov., isolated from surface seawater of the Bering Sea and Chukchi Sea.</title>
        <authorList>
            <person name="Li C."/>
            <person name="Lai Q."/>
            <person name="Li G."/>
            <person name="Dong C."/>
            <person name="Wang J."/>
            <person name="Liao Y."/>
            <person name="Shao Z."/>
        </authorList>
    </citation>
    <scope>NUCLEOTIDE SEQUENCE [LARGE SCALE GENOMIC DNA]</scope>
    <source>
        <strain evidence="17 18">25B14_1</strain>
    </source>
</reference>
<evidence type="ECO:0000256" key="12">
    <source>
        <dbReference type="PROSITE-ProRule" id="PRU10143"/>
    </source>
</evidence>
<evidence type="ECO:0000256" key="6">
    <source>
        <dbReference type="ARBA" id="ARBA00023004"/>
    </source>
</evidence>
<feature type="short sequence motif" description="TonB box" evidence="12">
    <location>
        <begin position="38"/>
        <end position="44"/>
    </location>
</feature>
<keyword evidence="4" id="KW-0410">Iron transport</keyword>
<evidence type="ECO:0000259" key="15">
    <source>
        <dbReference type="Pfam" id="PF00593"/>
    </source>
</evidence>
<sequence length="748" mass="81515">MKQMKLTTAIAMIMPLMAGPAFAQDASETVDEEYVAETIVVTASRREENLQDVPASVSSTDPQVLIEAGKTSIKDIVELTPGVYAEDLGRPGATRFSARGIPQIGNTAVFGIYLDDTPLTSSSSFTAGTTFMLDGLLLDLERVEVIKGPQGTLFGASALSGIARYITKEPALQEVRGSVSADVSWTNEGEMSNVLSARVSAPLIKDKLGITLSGYRQDFGGYIDQYDNAGTLLAEDIDSSEVEAYAADMLFRANDRLDFRLKYIHQKTTVDAGSRVRLESLTSDKSPFGTFGTSAQPEPMNLEYDIVSGTFDYDFDFATFTSTTSRSEYDVETRSDESASALQVDFIFGLPLGTTQSLTNVIGISSERFTQEFKLTSASNKKLEWILGAFYVKEEGTNSQDLVVVPDTPIKLFQSYFPNDYEEYAVFGDVTYYLTDQFDVTVGARLSENEVGLVFDGEGLLVVGPNPPISINDSVKDTVDTYLFTGRYRPTDDLSLYARIANGYRPASPNIPLADQSTGEVITFPVVESDSGWSYEAGAKGRLLNGRVNYDAAIWTLELDKVQSPLIANGINTLQNAKSGLEAYGVDAAMQFKPTTDFEVGATFSYAQSELKEDEPGFGGVKGEQLPMVPEYKAGVQWQYTHDLTPDWTGSFSGSVVYTGEQTSRFAVPRATFAGKLDARTITDLSLNATNGSVRVGLYVKNLFDERALSTRTDTDVNFDNIYTAGLDSSTGIYVRPRTIGVNVGYTF</sequence>
<dbReference type="Proteomes" id="UP000027037">
    <property type="component" value="Unassembled WGS sequence"/>
</dbReference>
<dbReference type="SUPFAM" id="SSF56935">
    <property type="entry name" value="Porins"/>
    <property type="match status" value="1"/>
</dbReference>
<proteinExistence type="inferred from homology"/>
<gene>
    <name evidence="17" type="ORF">HY29_03935</name>
</gene>
<evidence type="ECO:0000256" key="7">
    <source>
        <dbReference type="ARBA" id="ARBA00023065"/>
    </source>
</evidence>
<keyword evidence="10 11" id="KW-0998">Cell outer membrane</keyword>
<evidence type="ECO:0000256" key="14">
    <source>
        <dbReference type="SAM" id="SignalP"/>
    </source>
</evidence>
<protein>
    <recommendedName>
        <fullName evidence="19">TonB-denpendent receptor</fullName>
    </recommendedName>
</protein>
<dbReference type="PANTHER" id="PTHR32552">
    <property type="entry name" value="FERRICHROME IRON RECEPTOR-RELATED"/>
    <property type="match status" value="1"/>
</dbReference>
<dbReference type="AlphaFoldDB" id="A0A062TZ71"/>
<comment type="similarity">
    <text evidence="11 13">Belongs to the TonB-dependent receptor family.</text>
</comment>
<dbReference type="PATRIC" id="fig|1280946.3.peg.2696"/>
<keyword evidence="7" id="KW-0406">Ion transport</keyword>
<dbReference type="OrthoDB" id="7313036at2"/>
<evidence type="ECO:0000256" key="1">
    <source>
        <dbReference type="ARBA" id="ARBA00004571"/>
    </source>
</evidence>
<dbReference type="InterPro" id="IPR010916">
    <property type="entry name" value="TonB_box_CS"/>
</dbReference>
<dbReference type="PROSITE" id="PS00430">
    <property type="entry name" value="TONB_DEPENDENT_REC_1"/>
    <property type="match status" value="1"/>
</dbReference>
<evidence type="ECO:0000256" key="2">
    <source>
        <dbReference type="ARBA" id="ARBA00022448"/>
    </source>
</evidence>
<evidence type="ECO:0000313" key="17">
    <source>
        <dbReference type="EMBL" id="KCZ53381.1"/>
    </source>
</evidence>
<feature type="chain" id="PRO_5001617869" description="TonB-denpendent receptor" evidence="14">
    <location>
        <begin position="24"/>
        <end position="748"/>
    </location>
</feature>
<evidence type="ECO:0000256" key="9">
    <source>
        <dbReference type="ARBA" id="ARBA00023136"/>
    </source>
</evidence>
<dbReference type="PANTHER" id="PTHR32552:SF81">
    <property type="entry name" value="TONB-DEPENDENT OUTER MEMBRANE RECEPTOR"/>
    <property type="match status" value="1"/>
</dbReference>
<dbReference type="Pfam" id="PF07715">
    <property type="entry name" value="Plug"/>
    <property type="match status" value="1"/>
</dbReference>
<dbReference type="STRING" id="1280946.HY29_03935"/>
<evidence type="ECO:0000313" key="18">
    <source>
        <dbReference type="Proteomes" id="UP000027037"/>
    </source>
</evidence>
<evidence type="ECO:0000256" key="13">
    <source>
        <dbReference type="RuleBase" id="RU003357"/>
    </source>
</evidence>
<dbReference type="InterPro" id="IPR012910">
    <property type="entry name" value="Plug_dom"/>
</dbReference>
<feature type="signal peptide" evidence="14">
    <location>
        <begin position="1"/>
        <end position="23"/>
    </location>
</feature>
<dbReference type="Pfam" id="PF00593">
    <property type="entry name" value="TonB_dep_Rec_b-barrel"/>
    <property type="match status" value="1"/>
</dbReference>
<dbReference type="EMBL" id="AWFF01000054">
    <property type="protein sequence ID" value="KCZ53381.1"/>
    <property type="molecule type" value="Genomic_DNA"/>
</dbReference>
<dbReference type="eggNOG" id="COG4771">
    <property type="taxonomic scope" value="Bacteria"/>
</dbReference>
<keyword evidence="5 11" id="KW-0812">Transmembrane</keyword>
<feature type="domain" description="TonB-dependent receptor plug" evidence="16">
    <location>
        <begin position="50"/>
        <end position="162"/>
    </location>
</feature>
<keyword evidence="2 11" id="KW-0813">Transport</keyword>
<dbReference type="PROSITE" id="PS52016">
    <property type="entry name" value="TONB_DEPENDENT_REC_3"/>
    <property type="match status" value="1"/>
</dbReference>
<keyword evidence="3 11" id="KW-1134">Transmembrane beta strand</keyword>
<keyword evidence="8 12" id="KW-0798">TonB box</keyword>
<dbReference type="InterPro" id="IPR000531">
    <property type="entry name" value="Beta-barrel_TonB"/>
</dbReference>
<dbReference type="InterPro" id="IPR039426">
    <property type="entry name" value="TonB-dep_rcpt-like"/>
</dbReference>
<accession>A0A062TZ71</accession>
<evidence type="ECO:0000256" key="3">
    <source>
        <dbReference type="ARBA" id="ARBA00022452"/>
    </source>
</evidence>
<keyword evidence="14" id="KW-0732">Signal</keyword>
<evidence type="ECO:0000256" key="5">
    <source>
        <dbReference type="ARBA" id="ARBA00022692"/>
    </source>
</evidence>
<feature type="domain" description="TonB-dependent receptor-like beta-barrel" evidence="15">
    <location>
        <begin position="253"/>
        <end position="703"/>
    </location>
</feature>
<dbReference type="GO" id="GO:0009279">
    <property type="term" value="C:cell outer membrane"/>
    <property type="evidence" value="ECO:0007669"/>
    <property type="project" value="UniProtKB-SubCell"/>
</dbReference>
<evidence type="ECO:0000256" key="4">
    <source>
        <dbReference type="ARBA" id="ARBA00022496"/>
    </source>
</evidence>
<keyword evidence="18" id="KW-1185">Reference proteome</keyword>